<dbReference type="SMART" id="SM00900">
    <property type="entry name" value="FMN_bind"/>
    <property type="match status" value="1"/>
</dbReference>
<feature type="transmembrane region" description="Helical" evidence="1">
    <location>
        <begin position="9"/>
        <end position="28"/>
    </location>
</feature>
<evidence type="ECO:0000313" key="4">
    <source>
        <dbReference type="Proteomes" id="UP000251634"/>
    </source>
</evidence>
<reference evidence="3 4" key="1">
    <citation type="submission" date="2018-02" db="EMBL/GenBank/DDBJ databases">
        <title>Complete genome sequencing of Faecalibacterium prausnitzii strains isolated from the human gut.</title>
        <authorList>
            <person name="Fitzgerald B.C."/>
            <person name="Shkoporov A.N."/>
            <person name="Ross P.R."/>
            <person name="Hill C."/>
        </authorList>
    </citation>
    <scope>NUCLEOTIDE SEQUENCE [LARGE SCALE GENOMIC DNA]</scope>
    <source>
        <strain evidence="3 4">APC942/8-14-2</strain>
    </source>
</reference>
<dbReference type="EMBL" id="PRKZ01000006">
    <property type="protein sequence ID" value="RAW49096.1"/>
    <property type="molecule type" value="Genomic_DNA"/>
</dbReference>
<evidence type="ECO:0000259" key="2">
    <source>
        <dbReference type="SMART" id="SM00900"/>
    </source>
</evidence>
<keyword evidence="1" id="KW-0472">Membrane</keyword>
<dbReference type="RefSeq" id="WP_112115778.1">
    <property type="nucleotide sequence ID" value="NZ_PRKZ01000006.1"/>
</dbReference>
<feature type="domain" description="FMN-binding" evidence="2">
    <location>
        <begin position="53"/>
        <end position="128"/>
    </location>
</feature>
<dbReference type="Proteomes" id="UP000251634">
    <property type="component" value="Unassembled WGS sequence"/>
</dbReference>
<accession>A0A329TKN2</accession>
<dbReference type="GO" id="GO:0016020">
    <property type="term" value="C:membrane"/>
    <property type="evidence" value="ECO:0007669"/>
    <property type="project" value="InterPro"/>
</dbReference>
<sequence>MKKHMTRNVILMAILDVALGIVLSLYIASTGTVPAADNADTYADGAYSASAQGYKSEVTVMINITGGKVTNVQIDAGDEAPDVGGKAAESLARSLLDAGGTAGVDTVSGATMTSNAVLSAMDACLAQAVQE</sequence>
<keyword evidence="1" id="KW-1133">Transmembrane helix</keyword>
<keyword evidence="1" id="KW-0812">Transmembrane</keyword>
<comment type="caution">
    <text evidence="3">The sequence shown here is derived from an EMBL/GenBank/DDBJ whole genome shotgun (WGS) entry which is preliminary data.</text>
</comment>
<dbReference type="Pfam" id="PF04205">
    <property type="entry name" value="FMN_bind"/>
    <property type="match status" value="1"/>
</dbReference>
<gene>
    <name evidence="3" type="ORF">C4N25_08945</name>
</gene>
<organism evidence="3 4">
    <name type="scientific">Faecalibacterium prausnitzii</name>
    <dbReference type="NCBI Taxonomy" id="853"/>
    <lineage>
        <taxon>Bacteria</taxon>
        <taxon>Bacillati</taxon>
        <taxon>Bacillota</taxon>
        <taxon>Clostridia</taxon>
        <taxon>Eubacteriales</taxon>
        <taxon>Oscillospiraceae</taxon>
        <taxon>Faecalibacterium</taxon>
    </lineage>
</organism>
<protein>
    <submittedName>
        <fullName evidence="3">FMN-binding protein</fullName>
    </submittedName>
</protein>
<dbReference type="AlphaFoldDB" id="A0A329TKN2"/>
<dbReference type="GO" id="GO:0010181">
    <property type="term" value="F:FMN binding"/>
    <property type="evidence" value="ECO:0007669"/>
    <property type="project" value="InterPro"/>
</dbReference>
<evidence type="ECO:0000313" key="3">
    <source>
        <dbReference type="EMBL" id="RAW49096.1"/>
    </source>
</evidence>
<proteinExistence type="predicted"/>
<evidence type="ECO:0000256" key="1">
    <source>
        <dbReference type="SAM" id="Phobius"/>
    </source>
</evidence>
<name>A0A329TKN2_9FIRM</name>
<dbReference type="InterPro" id="IPR007329">
    <property type="entry name" value="FMN-bd"/>
</dbReference>
<dbReference type="Gene3D" id="3.90.1010.20">
    <property type="match status" value="1"/>
</dbReference>